<dbReference type="Pfam" id="PF24827">
    <property type="entry name" value="AstE_AspA_cat"/>
    <property type="match status" value="1"/>
</dbReference>
<dbReference type="AlphaFoldDB" id="A0A3S3SEV6"/>
<evidence type="ECO:0000256" key="1">
    <source>
        <dbReference type="ARBA" id="ARBA00001947"/>
    </source>
</evidence>
<evidence type="ECO:0000313" key="6">
    <source>
        <dbReference type="EMBL" id="RVT53883.1"/>
    </source>
</evidence>
<dbReference type="InterPro" id="IPR053138">
    <property type="entry name" value="N-alpha-Ac-DABA_deacetylase"/>
</dbReference>
<evidence type="ECO:0000259" key="5">
    <source>
        <dbReference type="Pfam" id="PF24827"/>
    </source>
</evidence>
<dbReference type="InterPro" id="IPR055438">
    <property type="entry name" value="AstE_AspA_cat"/>
</dbReference>
<feature type="domain" description="Succinylglutamate desuccinylase/Aspartoacylase catalytic" evidence="5">
    <location>
        <begin position="30"/>
        <end position="203"/>
    </location>
</feature>
<dbReference type="RefSeq" id="WP_128195498.1">
    <property type="nucleotide sequence ID" value="NZ_SACT01000001.1"/>
</dbReference>
<dbReference type="Gene3D" id="3.40.630.10">
    <property type="entry name" value="Zn peptidases"/>
    <property type="match status" value="1"/>
</dbReference>
<name>A0A3S3SEV6_9BURK</name>
<proteinExistence type="predicted"/>
<keyword evidence="4" id="KW-0862">Zinc</keyword>
<gene>
    <name evidence="6" type="ORF">ENE75_03080</name>
</gene>
<dbReference type="SUPFAM" id="SSF53187">
    <property type="entry name" value="Zn-dependent exopeptidases"/>
    <property type="match status" value="1"/>
</dbReference>
<comment type="caution">
    <text evidence="6">The sequence shown here is derived from an EMBL/GenBank/DDBJ whole genome shotgun (WGS) entry which is preliminary data.</text>
</comment>
<evidence type="ECO:0000313" key="7">
    <source>
        <dbReference type="Proteomes" id="UP000288178"/>
    </source>
</evidence>
<sequence>MLTETHALIGTTPGLRAELNVLRFGGAGSGPKVAIQAALHADEVPALLVAQCLRERLAALEAQGQLLGEVRLLPVANPIGLGQRVLGHHEGRFDLRDGLNFNRGFSDLAARVPDGVHNALGADPAANVATLRRALREAVLALPVQTPTAHLKQQLLLNAVECDIVLDLHCDSDAVVHLYALDVHAPLVAELGARLGAQAVLLAMDSGDGPFDEACSRPWILLQQRWPDFPIPPACFAATVELRGETDVGFAQADADAEALIGFLRARGVVAGAADAPPPPRCKATPLSASEPIHAPHAGIVVFQATPGQSLAAGDLVATLVDPTTGRRTALHTEGGGLMYARIATRWAAAGQRLAKVAGQTLRRSGNLLSA</sequence>
<keyword evidence="3" id="KW-0378">Hydrolase</keyword>
<dbReference type="PANTHER" id="PTHR37326">
    <property type="entry name" value="BLL3975 PROTEIN"/>
    <property type="match status" value="1"/>
</dbReference>
<dbReference type="EMBL" id="SACT01000001">
    <property type="protein sequence ID" value="RVT53883.1"/>
    <property type="molecule type" value="Genomic_DNA"/>
</dbReference>
<keyword evidence="2" id="KW-0479">Metal-binding</keyword>
<protein>
    <submittedName>
        <fullName evidence="6">Deacylase</fullName>
    </submittedName>
</protein>
<keyword evidence="7" id="KW-1185">Reference proteome</keyword>
<evidence type="ECO:0000256" key="4">
    <source>
        <dbReference type="ARBA" id="ARBA00022833"/>
    </source>
</evidence>
<dbReference type="GO" id="GO:0016788">
    <property type="term" value="F:hydrolase activity, acting on ester bonds"/>
    <property type="evidence" value="ECO:0007669"/>
    <property type="project" value="InterPro"/>
</dbReference>
<organism evidence="6 7">
    <name type="scientific">Rubrivivax albus</name>
    <dbReference type="NCBI Taxonomy" id="2499835"/>
    <lineage>
        <taxon>Bacteria</taxon>
        <taxon>Pseudomonadati</taxon>
        <taxon>Pseudomonadota</taxon>
        <taxon>Betaproteobacteria</taxon>
        <taxon>Burkholderiales</taxon>
        <taxon>Sphaerotilaceae</taxon>
        <taxon>Rubrivivax</taxon>
    </lineage>
</organism>
<dbReference type="CDD" id="cd06250">
    <property type="entry name" value="M14_PaAOTO_like"/>
    <property type="match status" value="1"/>
</dbReference>
<reference evidence="6 7" key="1">
    <citation type="submission" date="2019-01" db="EMBL/GenBank/DDBJ databases">
        <authorList>
            <person name="Chen W.-M."/>
        </authorList>
    </citation>
    <scope>NUCLEOTIDE SEQUENCE [LARGE SCALE GENOMIC DNA]</scope>
    <source>
        <strain evidence="6 7">ICH-3</strain>
    </source>
</reference>
<dbReference type="PANTHER" id="PTHR37326:SF1">
    <property type="entry name" value="BLL3975 PROTEIN"/>
    <property type="match status" value="1"/>
</dbReference>
<dbReference type="GO" id="GO:0046872">
    <property type="term" value="F:metal ion binding"/>
    <property type="evidence" value="ECO:0007669"/>
    <property type="project" value="UniProtKB-KW"/>
</dbReference>
<accession>A0A3S3SEV6</accession>
<evidence type="ECO:0000256" key="2">
    <source>
        <dbReference type="ARBA" id="ARBA00022723"/>
    </source>
</evidence>
<comment type="cofactor">
    <cofactor evidence="1">
        <name>Zn(2+)</name>
        <dbReference type="ChEBI" id="CHEBI:29105"/>
    </cofactor>
</comment>
<dbReference type="Proteomes" id="UP000288178">
    <property type="component" value="Unassembled WGS sequence"/>
</dbReference>
<evidence type="ECO:0000256" key="3">
    <source>
        <dbReference type="ARBA" id="ARBA00022801"/>
    </source>
</evidence>
<dbReference type="OrthoDB" id="527673at2"/>